<keyword evidence="5" id="KW-1185">Reference proteome</keyword>
<name>A0A7R7DJS7_9ACTN</name>
<dbReference type="KEGG" id="atl:Athai_05170"/>
<feature type="transmembrane region" description="Helical" evidence="2">
    <location>
        <begin position="44"/>
        <end position="71"/>
    </location>
</feature>
<accession>A0A7R7DJS7</accession>
<organism evidence="4 5">
    <name type="scientific">Actinocatenispora thailandica</name>
    <dbReference type="NCBI Taxonomy" id="227318"/>
    <lineage>
        <taxon>Bacteria</taxon>
        <taxon>Bacillati</taxon>
        <taxon>Actinomycetota</taxon>
        <taxon>Actinomycetes</taxon>
        <taxon>Micromonosporales</taxon>
        <taxon>Micromonosporaceae</taxon>
        <taxon>Actinocatenispora</taxon>
    </lineage>
</organism>
<evidence type="ECO:0000313" key="5">
    <source>
        <dbReference type="Proteomes" id="UP000611640"/>
    </source>
</evidence>
<dbReference type="PANTHER" id="PTHR33608">
    <property type="entry name" value="BLL2464 PROTEIN"/>
    <property type="match status" value="1"/>
</dbReference>
<reference evidence="4 5" key="1">
    <citation type="submission" date="2020-08" db="EMBL/GenBank/DDBJ databases">
        <title>Whole genome shotgun sequence of Actinocatenispora thailandica NBRC 105041.</title>
        <authorList>
            <person name="Komaki H."/>
            <person name="Tamura T."/>
        </authorList>
    </citation>
    <scope>NUCLEOTIDE SEQUENCE [LARGE SCALE GENOMIC DNA]</scope>
    <source>
        <strain evidence="4 5">NBRC 105041</strain>
    </source>
</reference>
<evidence type="ECO:0000256" key="1">
    <source>
        <dbReference type="SAM" id="MobiDB-lite"/>
    </source>
</evidence>
<dbReference type="InterPro" id="IPR002881">
    <property type="entry name" value="DUF58"/>
</dbReference>
<dbReference type="Proteomes" id="UP000611640">
    <property type="component" value="Chromosome"/>
</dbReference>
<dbReference type="PANTHER" id="PTHR33608:SF14">
    <property type="entry name" value="POSSIBLE CONSERVED SECRETED PROTEIN"/>
    <property type="match status" value="1"/>
</dbReference>
<dbReference type="EMBL" id="AP023355">
    <property type="protein sequence ID" value="BCJ33014.1"/>
    <property type="molecule type" value="Genomic_DNA"/>
</dbReference>
<sequence length="457" mass="49453">MRTQDNPQPPQPGEQPVLRGPSEDSAVYDWVPTRALRRAVGMALVLLIVGVTVGRLDLVVLALPFVLGAGWGLAHRPHRVPAAELTVDTTISAEGGTVLGRVSIDNPDPAPLSGVAVRTPASRWLRMRTGAGEYMAAVPGRSGTDVLIEGRAMRWGRHRIGPVEVRGYAADGLLRSRPVRLPAVTVKVHPVAQPFEAADAMPKAAGIAGTHRSRRPGESGELAGVRPYQPGDRLRRVDWRVSLRNRELYVNATLSERDAEVVLVLDVLHEAGRSAGPAAASVLDTAVRAAAGIGEHYLHRGDRVSVLEFGPSARYLRASSGHRQFLTLLEWLLDVRVWPSGAAPTSRLLSPRLLPPNALILFLTPLLDERSSTMLAQLARTGRFVLAVDTLPEGARPAQTSEWTELAYRLWRLDRANLIGRLREAGVPVVAWAGAGSLDEVLRDVTRMAAAPRAVLR</sequence>
<evidence type="ECO:0000259" key="3">
    <source>
        <dbReference type="Pfam" id="PF01882"/>
    </source>
</evidence>
<dbReference type="AlphaFoldDB" id="A0A7R7DJS7"/>
<protein>
    <recommendedName>
        <fullName evidence="3">DUF58 domain-containing protein</fullName>
    </recommendedName>
</protein>
<gene>
    <name evidence="4" type="ORF">Athai_05170</name>
</gene>
<keyword evidence="2" id="KW-0812">Transmembrane</keyword>
<dbReference type="RefSeq" id="WP_420829758.1">
    <property type="nucleotide sequence ID" value="NZ_AP023355.1"/>
</dbReference>
<evidence type="ECO:0000256" key="2">
    <source>
        <dbReference type="SAM" id="Phobius"/>
    </source>
</evidence>
<evidence type="ECO:0000313" key="4">
    <source>
        <dbReference type="EMBL" id="BCJ33014.1"/>
    </source>
</evidence>
<dbReference type="Pfam" id="PF01882">
    <property type="entry name" value="DUF58"/>
    <property type="match status" value="1"/>
</dbReference>
<feature type="domain" description="DUF58" evidence="3">
    <location>
        <begin position="225"/>
        <end position="345"/>
    </location>
</feature>
<proteinExistence type="predicted"/>
<keyword evidence="2" id="KW-1133">Transmembrane helix</keyword>
<keyword evidence="2" id="KW-0472">Membrane</keyword>
<feature type="region of interest" description="Disordered" evidence="1">
    <location>
        <begin position="1"/>
        <end position="23"/>
    </location>
</feature>